<organism evidence="2">
    <name type="scientific">marine metagenome</name>
    <dbReference type="NCBI Taxonomy" id="408172"/>
    <lineage>
        <taxon>unclassified sequences</taxon>
        <taxon>metagenomes</taxon>
        <taxon>ecological metagenomes</taxon>
    </lineage>
</organism>
<dbReference type="SUPFAM" id="SSF53756">
    <property type="entry name" value="UDP-Glycosyltransferase/glycogen phosphorylase"/>
    <property type="match status" value="1"/>
</dbReference>
<evidence type="ECO:0000313" key="2">
    <source>
        <dbReference type="EMBL" id="SVB41032.1"/>
    </source>
</evidence>
<evidence type="ECO:0000259" key="1">
    <source>
        <dbReference type="Pfam" id="PF13439"/>
    </source>
</evidence>
<reference evidence="2" key="1">
    <citation type="submission" date="2018-05" db="EMBL/GenBank/DDBJ databases">
        <authorList>
            <person name="Lanie J.A."/>
            <person name="Ng W.-L."/>
            <person name="Kazmierczak K.M."/>
            <person name="Andrzejewski T.M."/>
            <person name="Davidsen T.M."/>
            <person name="Wayne K.J."/>
            <person name="Tettelin H."/>
            <person name="Glass J.I."/>
            <person name="Rusch D."/>
            <person name="Podicherti R."/>
            <person name="Tsui H.-C.T."/>
            <person name="Winkler M.E."/>
        </authorList>
    </citation>
    <scope>NUCLEOTIDE SEQUENCE</scope>
</reference>
<dbReference type="AlphaFoldDB" id="A0A382DSH9"/>
<gene>
    <name evidence="2" type="ORF">METZ01_LOCUS193886</name>
</gene>
<accession>A0A382DSH9</accession>
<name>A0A382DSH9_9ZZZZ</name>
<sequence>MGIDASNIRVGGGLTHLKEILRSVDIEKHDVEKIVIWSSENTLNEIEERHWLKKCSEPVMEKNYLQRALWQHKKLNLKLREENCDILFVPGGAFTTKFRPVVTMSQNLIPFELNETFNYGVSLLTFKFLLLRFFQSFSFKNANGTIFLTKNAKDSVLEVTKPLKGATEVIPHGIDKKFFLPPRPQ</sequence>
<feature type="non-terminal residue" evidence="2">
    <location>
        <position position="185"/>
    </location>
</feature>
<protein>
    <recommendedName>
        <fullName evidence="1">Glycosyltransferase subfamily 4-like N-terminal domain-containing protein</fullName>
    </recommendedName>
</protein>
<dbReference type="EMBL" id="UINC01040736">
    <property type="protein sequence ID" value="SVB41032.1"/>
    <property type="molecule type" value="Genomic_DNA"/>
</dbReference>
<proteinExistence type="predicted"/>
<dbReference type="InterPro" id="IPR028098">
    <property type="entry name" value="Glyco_trans_4-like_N"/>
</dbReference>
<feature type="domain" description="Glycosyltransferase subfamily 4-like N-terminal" evidence="1">
    <location>
        <begin position="10"/>
        <end position="176"/>
    </location>
</feature>
<dbReference type="Gene3D" id="3.40.50.2000">
    <property type="entry name" value="Glycogen Phosphorylase B"/>
    <property type="match status" value="1"/>
</dbReference>
<dbReference type="Pfam" id="PF13439">
    <property type="entry name" value="Glyco_transf_4"/>
    <property type="match status" value="1"/>
</dbReference>